<dbReference type="InterPro" id="IPR007646">
    <property type="entry name" value="RNA_pol_Rpb2_4"/>
</dbReference>
<dbReference type="InterPro" id="IPR015712">
    <property type="entry name" value="DNA-dir_RNA_pol_su2"/>
</dbReference>
<keyword evidence="17" id="KW-1185">Reference proteome</keyword>
<feature type="domain" description="RNA polymerase Rpb2" evidence="13">
    <location>
        <begin position="476"/>
        <end position="535"/>
    </location>
</feature>
<evidence type="ECO:0000313" key="16">
    <source>
        <dbReference type="EMBL" id="MCD9644094.1"/>
    </source>
</evidence>
<dbReference type="Gene3D" id="3.90.1110.10">
    <property type="entry name" value="RNA polymerase Rpb2, domain 2"/>
    <property type="match status" value="1"/>
</dbReference>
<evidence type="ECO:0000256" key="1">
    <source>
        <dbReference type="ARBA" id="ARBA00006835"/>
    </source>
</evidence>
<comment type="catalytic activity">
    <reaction evidence="9">
        <text>RNA(n) + a ribonucleoside 5'-triphosphate = RNA(n+1) + diphosphate</text>
        <dbReference type="Rhea" id="RHEA:21248"/>
        <dbReference type="Rhea" id="RHEA-COMP:14527"/>
        <dbReference type="Rhea" id="RHEA-COMP:17342"/>
        <dbReference type="ChEBI" id="CHEBI:33019"/>
        <dbReference type="ChEBI" id="CHEBI:61557"/>
        <dbReference type="ChEBI" id="CHEBI:140395"/>
        <dbReference type="EC" id="2.7.7.6"/>
    </reaction>
</comment>
<keyword evidence="7 9" id="KW-0804">Transcription</keyword>
<evidence type="ECO:0000259" key="14">
    <source>
        <dbReference type="Pfam" id="PF04566"/>
    </source>
</evidence>
<dbReference type="SUPFAM" id="SSF64484">
    <property type="entry name" value="beta and beta-prime subunits of DNA dependent RNA-polymerase"/>
    <property type="match status" value="1"/>
</dbReference>
<evidence type="ECO:0000259" key="13">
    <source>
        <dbReference type="Pfam" id="PF04565"/>
    </source>
</evidence>
<organism evidence="16 17">
    <name type="scientific">Datura stramonium</name>
    <name type="common">Jimsonweed</name>
    <name type="synonym">Common thornapple</name>
    <dbReference type="NCBI Taxonomy" id="4076"/>
    <lineage>
        <taxon>Eukaryota</taxon>
        <taxon>Viridiplantae</taxon>
        <taxon>Streptophyta</taxon>
        <taxon>Embryophyta</taxon>
        <taxon>Tracheophyta</taxon>
        <taxon>Spermatophyta</taxon>
        <taxon>Magnoliopsida</taxon>
        <taxon>eudicotyledons</taxon>
        <taxon>Gunneridae</taxon>
        <taxon>Pentapetalae</taxon>
        <taxon>asterids</taxon>
        <taxon>lamiids</taxon>
        <taxon>Solanales</taxon>
        <taxon>Solanaceae</taxon>
        <taxon>Solanoideae</taxon>
        <taxon>Datureae</taxon>
        <taxon>Datura</taxon>
    </lineage>
</organism>
<evidence type="ECO:0000256" key="3">
    <source>
        <dbReference type="ARBA" id="ARBA00022679"/>
    </source>
</evidence>
<dbReference type="InterPro" id="IPR007644">
    <property type="entry name" value="RNA_pol_bsu_protrusion"/>
</dbReference>
<dbReference type="Pfam" id="PF04567">
    <property type="entry name" value="RNA_pol_Rpb2_5"/>
    <property type="match status" value="1"/>
</dbReference>
<feature type="domain" description="RNA polymerase Rpb2" evidence="15">
    <location>
        <begin position="652"/>
        <end position="699"/>
    </location>
</feature>
<accession>A0ABS8VDE5</accession>
<evidence type="ECO:0000313" key="17">
    <source>
        <dbReference type="Proteomes" id="UP000823775"/>
    </source>
</evidence>
<dbReference type="Pfam" id="PF00562">
    <property type="entry name" value="RNA_pol_Rpb2_6"/>
    <property type="match status" value="1"/>
</dbReference>
<dbReference type="PANTHER" id="PTHR20856">
    <property type="entry name" value="DNA-DIRECTED RNA POLYMERASE I SUBUNIT 2"/>
    <property type="match status" value="1"/>
</dbReference>
<dbReference type="Pfam" id="PF04565">
    <property type="entry name" value="RNA_pol_Rpb2_3"/>
    <property type="match status" value="1"/>
</dbReference>
<feature type="domain" description="RNA polymerase Rpb2" evidence="11">
    <location>
        <begin position="1081"/>
        <end position="1178"/>
    </location>
</feature>
<keyword evidence="6" id="KW-0862">Zinc</keyword>
<evidence type="ECO:0000256" key="4">
    <source>
        <dbReference type="ARBA" id="ARBA00022695"/>
    </source>
</evidence>
<evidence type="ECO:0000259" key="11">
    <source>
        <dbReference type="Pfam" id="PF04560"/>
    </source>
</evidence>
<dbReference type="InterPro" id="IPR014724">
    <property type="entry name" value="RNA_pol_RPB2_OB-fold"/>
</dbReference>
<dbReference type="Gene3D" id="2.40.50.150">
    <property type="match status" value="1"/>
</dbReference>
<dbReference type="Pfam" id="PF04566">
    <property type="entry name" value="RNA_pol_Rpb2_4"/>
    <property type="match status" value="1"/>
</dbReference>
<dbReference type="Gene3D" id="3.90.1100.10">
    <property type="match status" value="1"/>
</dbReference>
<dbReference type="Gene3D" id="3.90.1070.20">
    <property type="match status" value="1"/>
</dbReference>
<name>A0ABS8VDE5_DATST</name>
<evidence type="ECO:0000256" key="8">
    <source>
        <dbReference type="RuleBase" id="RU000434"/>
    </source>
</evidence>
<feature type="domain" description="DNA-directed RNA polymerase subunit 2 hybrid-binding" evidence="10">
    <location>
        <begin position="708"/>
        <end position="1079"/>
    </location>
</feature>
<feature type="domain" description="RNA polymerase Rpb2" evidence="14">
    <location>
        <begin position="572"/>
        <end position="632"/>
    </location>
</feature>
<dbReference type="InterPro" id="IPR037034">
    <property type="entry name" value="RNA_pol_Rpb2_2_sf"/>
</dbReference>
<comment type="function">
    <text evidence="9">DNA-dependent RNA polymerase catalyzes the transcription of DNA into RNA using the four ribonucleoside triphosphates as substrates.</text>
</comment>
<evidence type="ECO:0000259" key="15">
    <source>
        <dbReference type="Pfam" id="PF04567"/>
    </source>
</evidence>
<dbReference type="InterPro" id="IPR007121">
    <property type="entry name" value="RNA_pol_bsu_CS"/>
</dbReference>
<dbReference type="Gene3D" id="2.40.270.10">
    <property type="entry name" value="DNA-directed RNA polymerase, subunit 2, domain 6"/>
    <property type="match status" value="1"/>
</dbReference>
<dbReference type="InterPro" id="IPR007641">
    <property type="entry name" value="RNA_pol_Rpb2_7"/>
</dbReference>
<dbReference type="InterPro" id="IPR037033">
    <property type="entry name" value="DNA-dir_RNAP_su2_hyb_sf"/>
</dbReference>
<dbReference type="InterPro" id="IPR007120">
    <property type="entry name" value="DNA-dir_RNAP_su2_dom"/>
</dbReference>
<keyword evidence="3 9" id="KW-0808">Transferase</keyword>
<sequence>MTISVIMEEVGCSSNGSTMMDFDMDGVFEVDSDDWDEDEDDNLDVASIKELGECFLRNFCQKASTSFFEKYGVISHQINSYNDFIKYGIQRVFDSIGEIHVEPSYDPSKKGEGDWKHAFVKFGKVTLERPKFWTGEKFSIDGEKEYLDLWPRHARLQNMTYSSRIMVETHVQVYTKKIVRSDKFKTGVEQFVDKECVMEYKRDVLIGKIPVMVNSELCWMSGVDKPDCEFDLGGYFIVKGAEKIFVAQEHICLKRLWVSNNSTWMVAYRPSGKRKRVYLKLTETLKFGHIKGGEKALTVYFLEEMPIWILFFALGVSSDREVVDLIDVDIEDTKIANILVASIHEADKNFEDFRKGKKAFAYVDRLIKSCKYPPQESVEECIKEYLFPNLSGLKQKARFLGYMLLERELTVHIKHAERRMVKAMQRDLGGDRQVRPIENYLDTSIITNGLSRAFSTGHWCHPYKRMERFSGVVATLRRTNPLQMTTDMRKTRLQVAYTGKVGDARYPHPSHWGKLCFLSTPDGENCGLVKNLASMGLVSTTNMKPLLKTLFQCGMQKLVDDSTTSLHGKQKVLLDGDWVGVCKDSALFVSKLRRKRRRNEVPHQVEVKRDKQQGEVRIFSDAGRIMRPLLIVSKIKNIKALKDGMKGEEYSFQTLLDNGIIELIGPEEEEDCRTAWGVEYLLKEDKENPPANYTHCELDMSFLLGLSCGLIPFANHDHTRRVLYQSEKHSQQAIGFSTMNPNIRVDTNTHQLYYPQRPLFRTMLSDSLGKPKCVGHQKGMLPRPEYYNGQCAIVAVNVHLGYNQEDSLVMNRASLERGMFRSEHVRSYKAEVNNKEAIGKKSKMEDSVNFGKTQSKIGRVDNLDDDGFPFIGADLQSGDIIIGKYAESGADHSVKMKHTERGMVQKVLLSANDEGKNFAVVSLRQVRPPCLGDKFSSMHGQKGVLGYLESQENFPFTIQGIVPDIVINPHAFPSRQTPGQLLEAALGKGIALGGGKKYATPFSALSVDAIMEQLHERGFSRWGNERVYNGRTGEMVHSLIFMGPTFYQRLIHMAEDKVKFRNTGPVHPFTRQPVVDRKRFGGTKFGEMERDCLIAHGAASNLHERLFTLSDSSHMHICGRCKNMANVIQRSVLGGKVRGPFCRFCESVEDIVKVDVPYGAKLLCQELFSMGISLKFDTEIC</sequence>
<dbReference type="Pfam" id="PF04560">
    <property type="entry name" value="RNA_pol_Rpb2_7"/>
    <property type="match status" value="1"/>
</dbReference>
<dbReference type="CDD" id="cd00653">
    <property type="entry name" value="RNA_pol_B_RPB2"/>
    <property type="match status" value="1"/>
</dbReference>
<reference evidence="16 17" key="1">
    <citation type="journal article" date="2021" name="BMC Genomics">
        <title>Datura genome reveals duplications of psychoactive alkaloid biosynthetic genes and high mutation rate following tissue culture.</title>
        <authorList>
            <person name="Rajewski A."/>
            <person name="Carter-House D."/>
            <person name="Stajich J."/>
            <person name="Litt A."/>
        </authorList>
    </citation>
    <scope>NUCLEOTIDE SEQUENCE [LARGE SCALE GENOMIC DNA]</scope>
    <source>
        <strain evidence="16">AR-01</strain>
    </source>
</reference>
<evidence type="ECO:0000256" key="9">
    <source>
        <dbReference type="RuleBase" id="RU363031"/>
    </source>
</evidence>
<evidence type="ECO:0000256" key="5">
    <source>
        <dbReference type="ARBA" id="ARBA00022723"/>
    </source>
</evidence>
<dbReference type="Pfam" id="PF04563">
    <property type="entry name" value="RNA_pol_Rpb2_1"/>
    <property type="match status" value="1"/>
</dbReference>
<dbReference type="InterPro" id="IPR007647">
    <property type="entry name" value="RNA_pol_Rpb2_5"/>
</dbReference>
<proteinExistence type="inferred from homology"/>
<dbReference type="EMBL" id="JACEIK010004073">
    <property type="protein sequence ID" value="MCD9644094.1"/>
    <property type="molecule type" value="Genomic_DNA"/>
</dbReference>
<keyword evidence="4 9" id="KW-0548">Nucleotidyltransferase</keyword>
<evidence type="ECO:0000256" key="7">
    <source>
        <dbReference type="ARBA" id="ARBA00023163"/>
    </source>
</evidence>
<comment type="caution">
    <text evidence="16">The sequence shown here is derived from an EMBL/GenBank/DDBJ whole genome shotgun (WGS) entry which is preliminary data.</text>
</comment>
<dbReference type="PROSITE" id="PS01166">
    <property type="entry name" value="RNA_POL_BETA"/>
    <property type="match status" value="1"/>
</dbReference>
<dbReference type="Proteomes" id="UP000823775">
    <property type="component" value="Unassembled WGS sequence"/>
</dbReference>
<keyword evidence="5" id="KW-0479">Metal-binding</keyword>
<dbReference type="GO" id="GO:0000428">
    <property type="term" value="C:DNA-directed RNA polymerase complex"/>
    <property type="evidence" value="ECO:0007669"/>
    <property type="project" value="UniProtKB-KW"/>
</dbReference>
<evidence type="ECO:0000256" key="2">
    <source>
        <dbReference type="ARBA" id="ARBA00022478"/>
    </source>
</evidence>
<dbReference type="InterPro" id="IPR007645">
    <property type="entry name" value="RNA_pol_Rpb2_3"/>
</dbReference>
<evidence type="ECO:0000259" key="10">
    <source>
        <dbReference type="Pfam" id="PF00562"/>
    </source>
</evidence>
<protein>
    <recommendedName>
        <fullName evidence="9">DNA-directed RNA polymerase subunit beta</fullName>
        <ecNumber evidence="9">2.7.7.6</ecNumber>
    </recommendedName>
</protein>
<keyword evidence="2 9" id="KW-0240">DNA-directed RNA polymerase</keyword>
<comment type="similarity">
    <text evidence="1 8">Belongs to the RNA polymerase beta chain family.</text>
</comment>
<evidence type="ECO:0000256" key="6">
    <source>
        <dbReference type="ARBA" id="ARBA00022833"/>
    </source>
</evidence>
<evidence type="ECO:0000259" key="12">
    <source>
        <dbReference type="Pfam" id="PF04563"/>
    </source>
</evidence>
<dbReference type="Gene3D" id="3.90.1800.10">
    <property type="entry name" value="RNA polymerase alpha subunit dimerisation domain"/>
    <property type="match status" value="1"/>
</dbReference>
<feature type="domain" description="RNA polymerase beta subunit protrusion" evidence="12">
    <location>
        <begin position="73"/>
        <end position="435"/>
    </location>
</feature>
<gene>
    <name evidence="16" type="primary">NRPD2_2</name>
    <name evidence="16" type="ORF">HAX54_032072</name>
</gene>
<dbReference type="EC" id="2.7.7.6" evidence="9"/>